<dbReference type="Proteomes" id="UP001066276">
    <property type="component" value="Chromosome 2_2"/>
</dbReference>
<feature type="region of interest" description="Disordered" evidence="1">
    <location>
        <begin position="43"/>
        <end position="164"/>
    </location>
</feature>
<keyword evidence="3" id="KW-1185">Reference proteome</keyword>
<accession>A0AAV7UTD1</accession>
<name>A0AAV7UTD1_PLEWA</name>
<evidence type="ECO:0000313" key="2">
    <source>
        <dbReference type="EMBL" id="KAJ1191123.1"/>
    </source>
</evidence>
<reference evidence="2" key="1">
    <citation type="journal article" date="2022" name="bioRxiv">
        <title>Sequencing and chromosome-scale assembly of the giantPleurodeles waltlgenome.</title>
        <authorList>
            <person name="Brown T."/>
            <person name="Elewa A."/>
            <person name="Iarovenko S."/>
            <person name="Subramanian E."/>
            <person name="Araus A.J."/>
            <person name="Petzold A."/>
            <person name="Susuki M."/>
            <person name="Suzuki K.-i.T."/>
            <person name="Hayashi T."/>
            <person name="Toyoda A."/>
            <person name="Oliveira C."/>
            <person name="Osipova E."/>
            <person name="Leigh N.D."/>
            <person name="Simon A."/>
            <person name="Yun M.H."/>
        </authorList>
    </citation>
    <scope>NUCLEOTIDE SEQUENCE</scope>
    <source>
        <strain evidence="2">20211129_DDA</strain>
        <tissue evidence="2">Liver</tissue>
    </source>
</reference>
<organism evidence="2 3">
    <name type="scientific">Pleurodeles waltl</name>
    <name type="common">Iberian ribbed newt</name>
    <dbReference type="NCBI Taxonomy" id="8319"/>
    <lineage>
        <taxon>Eukaryota</taxon>
        <taxon>Metazoa</taxon>
        <taxon>Chordata</taxon>
        <taxon>Craniata</taxon>
        <taxon>Vertebrata</taxon>
        <taxon>Euteleostomi</taxon>
        <taxon>Amphibia</taxon>
        <taxon>Batrachia</taxon>
        <taxon>Caudata</taxon>
        <taxon>Salamandroidea</taxon>
        <taxon>Salamandridae</taxon>
        <taxon>Pleurodelinae</taxon>
        <taxon>Pleurodeles</taxon>
    </lineage>
</organism>
<proteinExistence type="predicted"/>
<sequence>MPSADPCSVWADHLFLLPTVQPAPARSSRRFQLQQVCRLPFSPGAPAAVTNPASSPQRRPPSPRGPGPRSQQALQEGSCAPRGPPASRHPYKACGPNNLQKAWPCGPHSLPNRTAPSPNTGAQGQQATGDMGGRGPTRLPIGPPAETPSPSKRRRCSGNAVLLT</sequence>
<protein>
    <submittedName>
        <fullName evidence="2">Uncharacterized protein</fullName>
    </submittedName>
</protein>
<evidence type="ECO:0000313" key="3">
    <source>
        <dbReference type="Proteomes" id="UP001066276"/>
    </source>
</evidence>
<dbReference type="EMBL" id="JANPWB010000004">
    <property type="protein sequence ID" value="KAJ1191123.1"/>
    <property type="molecule type" value="Genomic_DNA"/>
</dbReference>
<comment type="caution">
    <text evidence="2">The sequence shown here is derived from an EMBL/GenBank/DDBJ whole genome shotgun (WGS) entry which is preliminary data.</text>
</comment>
<feature type="compositionally biased region" description="Polar residues" evidence="1">
    <location>
        <begin position="111"/>
        <end position="128"/>
    </location>
</feature>
<gene>
    <name evidence="2" type="ORF">NDU88_000439</name>
</gene>
<evidence type="ECO:0000256" key="1">
    <source>
        <dbReference type="SAM" id="MobiDB-lite"/>
    </source>
</evidence>
<dbReference type="AlphaFoldDB" id="A0AAV7UTD1"/>